<evidence type="ECO:0000313" key="4">
    <source>
        <dbReference type="EMBL" id="AKD55862.1"/>
    </source>
</evidence>
<keyword evidence="1 2" id="KW-0129">CBS domain</keyword>
<evidence type="ECO:0000313" key="5">
    <source>
        <dbReference type="Proteomes" id="UP000033054"/>
    </source>
</evidence>
<dbReference type="OrthoDB" id="9802114at2"/>
<keyword evidence="4" id="KW-0808">Transferase</keyword>
<dbReference type="InterPro" id="IPR046342">
    <property type="entry name" value="CBS_dom_sf"/>
</dbReference>
<proteinExistence type="predicted"/>
<keyword evidence="5" id="KW-1185">Reference proteome</keyword>
<feature type="domain" description="CBS" evidence="3">
    <location>
        <begin position="11"/>
        <end position="70"/>
    </location>
</feature>
<protein>
    <submittedName>
        <fullName evidence="4">Histidine kinase</fullName>
    </submittedName>
</protein>
<dbReference type="PROSITE" id="PS51371">
    <property type="entry name" value="CBS"/>
    <property type="match status" value="2"/>
</dbReference>
<accession>A0A0E3V7G6</accession>
<evidence type="ECO:0000256" key="1">
    <source>
        <dbReference type="ARBA" id="ARBA00023122"/>
    </source>
</evidence>
<organism evidence="4 5">
    <name type="scientific">Spirosoma radiotolerans</name>
    <dbReference type="NCBI Taxonomy" id="1379870"/>
    <lineage>
        <taxon>Bacteria</taxon>
        <taxon>Pseudomonadati</taxon>
        <taxon>Bacteroidota</taxon>
        <taxon>Cytophagia</taxon>
        <taxon>Cytophagales</taxon>
        <taxon>Cytophagaceae</taxon>
        <taxon>Spirosoma</taxon>
    </lineage>
</organism>
<dbReference type="InterPro" id="IPR051257">
    <property type="entry name" value="Diverse_CBS-Domain"/>
</dbReference>
<keyword evidence="4" id="KW-0418">Kinase</keyword>
<dbReference type="HOGENOM" id="CLU_040681_3_2_10"/>
<dbReference type="Pfam" id="PF00571">
    <property type="entry name" value="CBS"/>
    <property type="match status" value="2"/>
</dbReference>
<dbReference type="SUPFAM" id="SSF54631">
    <property type="entry name" value="CBS-domain pair"/>
    <property type="match status" value="1"/>
</dbReference>
<dbReference type="EMBL" id="CP010429">
    <property type="protein sequence ID" value="AKD55862.1"/>
    <property type="molecule type" value="Genomic_DNA"/>
</dbReference>
<evidence type="ECO:0000256" key="2">
    <source>
        <dbReference type="PROSITE-ProRule" id="PRU00703"/>
    </source>
</evidence>
<gene>
    <name evidence="4" type="ORF">SD10_14105</name>
</gene>
<dbReference type="PATRIC" id="fig|1379870.5.peg.3068"/>
<dbReference type="InterPro" id="IPR000644">
    <property type="entry name" value="CBS_dom"/>
</dbReference>
<evidence type="ECO:0000259" key="3">
    <source>
        <dbReference type="PROSITE" id="PS51371"/>
    </source>
</evidence>
<dbReference type="RefSeq" id="WP_046574443.1">
    <property type="nucleotide sequence ID" value="NZ_CP010429.1"/>
</dbReference>
<reference evidence="4 5" key="1">
    <citation type="journal article" date="2014" name="Curr. Microbiol.">
        <title>Spirosoma radiotolerans sp. nov., a gamma-radiation-resistant bacterium isolated from gamma ray-irradiated soil.</title>
        <authorList>
            <person name="Lee J.J."/>
            <person name="Srinivasan S."/>
            <person name="Lim S."/>
            <person name="Joe M."/>
            <person name="Im S."/>
            <person name="Bae S.I."/>
            <person name="Park K.R."/>
            <person name="Han J.H."/>
            <person name="Park S.H."/>
            <person name="Joo B.M."/>
            <person name="Park S.J."/>
            <person name="Kim M.K."/>
        </authorList>
    </citation>
    <scope>NUCLEOTIDE SEQUENCE [LARGE SCALE GENOMIC DNA]</scope>
    <source>
        <strain evidence="4 5">DG5A</strain>
    </source>
</reference>
<dbReference type="GO" id="GO:0016301">
    <property type="term" value="F:kinase activity"/>
    <property type="evidence" value="ECO:0007669"/>
    <property type="project" value="UniProtKB-KW"/>
</dbReference>
<dbReference type="PANTHER" id="PTHR43080:SF2">
    <property type="entry name" value="CBS DOMAIN-CONTAINING PROTEIN"/>
    <property type="match status" value="1"/>
</dbReference>
<dbReference type="InterPro" id="IPR044725">
    <property type="entry name" value="CBSX3_CBS_dom"/>
</dbReference>
<dbReference type="Proteomes" id="UP000033054">
    <property type="component" value="Chromosome"/>
</dbReference>
<name>A0A0E3V7G6_9BACT</name>
<feature type="domain" description="CBS" evidence="3">
    <location>
        <begin position="76"/>
        <end position="131"/>
    </location>
</feature>
<dbReference type="CDD" id="cd04623">
    <property type="entry name" value="CBS_pair_bac_euk"/>
    <property type="match status" value="1"/>
</dbReference>
<dbReference type="AlphaFoldDB" id="A0A0E3V7G6"/>
<dbReference type="Gene3D" id="3.10.580.10">
    <property type="entry name" value="CBS-domain"/>
    <property type="match status" value="1"/>
</dbReference>
<dbReference type="KEGG" id="srd:SD10_14105"/>
<dbReference type="STRING" id="1379870.SD10_14105"/>
<dbReference type="PANTHER" id="PTHR43080">
    <property type="entry name" value="CBS DOMAIN-CONTAINING PROTEIN CBSX3, MITOCHONDRIAL"/>
    <property type="match status" value="1"/>
</dbReference>
<sequence length="145" mass="16161">MNIRQILQGKSVNALYSVSSDQTVLDGLKVMADKNIGALLVVDDGELTGIFSERDYARKVILKDRHSDDTRIADVMTANVITIEPEQSLEDCMIIMSDRHIRHLPVMEKGNLIGIISINDVVTAIIRDQKTRIDSLESYISGSPY</sequence>
<dbReference type="SMART" id="SM00116">
    <property type="entry name" value="CBS"/>
    <property type="match status" value="2"/>
</dbReference>